<dbReference type="EMBL" id="QSAT01000004">
    <property type="protein sequence ID" value="RGW76396.1"/>
    <property type="molecule type" value="Genomic_DNA"/>
</dbReference>
<dbReference type="RefSeq" id="WP_118356753.1">
    <property type="nucleotide sequence ID" value="NZ_CAUBVL010000003.1"/>
</dbReference>
<dbReference type="Gene3D" id="3.90.550.10">
    <property type="entry name" value="Spore Coat Polysaccharide Biosynthesis Protein SpsA, Chain A"/>
    <property type="match status" value="1"/>
</dbReference>
<keyword evidence="2" id="KW-0808">Transferase</keyword>
<dbReference type="GO" id="GO:0016758">
    <property type="term" value="F:hexosyltransferase activity"/>
    <property type="evidence" value="ECO:0007669"/>
    <property type="project" value="UniProtKB-ARBA"/>
</dbReference>
<dbReference type="AlphaFoldDB" id="A0A413CY78"/>
<dbReference type="Proteomes" id="UP000284651">
    <property type="component" value="Unassembled WGS sequence"/>
</dbReference>
<dbReference type="InterPro" id="IPR029044">
    <property type="entry name" value="Nucleotide-diphossugar_trans"/>
</dbReference>
<sequence>MDLISIVVPVYNAEKYIGVCVNSVLEQTYSNFELLLINDGSKDCTLEVLKSYKDSRIKVYSFENQGAGKTRNKGIQLSRGKYITFIDSDDYIDKDYLERLHQEIQDNDVLISGYKKVSLEDHSLMYVSKPKVSVWDEFRYVATWGKLYSLDFLKNNHIEYEKFVLGEDVYMNIKCNSLTNKVRVIDYAGYNYCFNPNSLTQSKKSVQGNNDILMLLNKIQSTLNLDKYKKKYIDYFYLKTVVQYLLMQASVLEKISYSKIYNESFDFLKKNDYYHFSFNKEDSFKVNVCMLLFVIFDKLHWKSFMYHFIRKLNIQYV</sequence>
<dbReference type="Pfam" id="PF00535">
    <property type="entry name" value="Glycos_transf_2"/>
    <property type="match status" value="1"/>
</dbReference>
<evidence type="ECO:0000259" key="1">
    <source>
        <dbReference type="Pfam" id="PF00535"/>
    </source>
</evidence>
<gene>
    <name evidence="2" type="ORF">DWV56_02275</name>
</gene>
<dbReference type="InterPro" id="IPR001173">
    <property type="entry name" value="Glyco_trans_2-like"/>
</dbReference>
<evidence type="ECO:0000313" key="2">
    <source>
        <dbReference type="EMBL" id="RGW76396.1"/>
    </source>
</evidence>
<dbReference type="PANTHER" id="PTHR22916">
    <property type="entry name" value="GLYCOSYLTRANSFERASE"/>
    <property type="match status" value="1"/>
</dbReference>
<dbReference type="CDD" id="cd00761">
    <property type="entry name" value="Glyco_tranf_GTA_type"/>
    <property type="match status" value="1"/>
</dbReference>
<accession>A0A413CY78</accession>
<evidence type="ECO:0000313" key="3">
    <source>
        <dbReference type="Proteomes" id="UP000284651"/>
    </source>
</evidence>
<comment type="caution">
    <text evidence="2">The sequence shown here is derived from an EMBL/GenBank/DDBJ whole genome shotgun (WGS) entry which is preliminary data.</text>
</comment>
<dbReference type="PANTHER" id="PTHR22916:SF3">
    <property type="entry name" value="UDP-GLCNAC:BETAGAL BETA-1,3-N-ACETYLGLUCOSAMINYLTRANSFERASE-LIKE PROTEIN 1"/>
    <property type="match status" value="1"/>
</dbReference>
<organism evidence="2 3">
    <name type="scientific">Holdemanella biformis</name>
    <dbReference type="NCBI Taxonomy" id="1735"/>
    <lineage>
        <taxon>Bacteria</taxon>
        <taxon>Bacillati</taxon>
        <taxon>Bacillota</taxon>
        <taxon>Erysipelotrichia</taxon>
        <taxon>Erysipelotrichales</taxon>
        <taxon>Erysipelotrichaceae</taxon>
        <taxon>Holdemanella</taxon>
    </lineage>
</organism>
<protein>
    <submittedName>
        <fullName evidence="2">Glycosyltransferase family 2 protein</fullName>
    </submittedName>
</protein>
<name>A0A413CY78_9FIRM</name>
<feature type="domain" description="Glycosyltransferase 2-like" evidence="1">
    <location>
        <begin position="5"/>
        <end position="130"/>
    </location>
</feature>
<reference evidence="2 3" key="1">
    <citation type="submission" date="2018-08" db="EMBL/GenBank/DDBJ databases">
        <title>A genome reference for cultivated species of the human gut microbiota.</title>
        <authorList>
            <person name="Zou Y."/>
            <person name="Xue W."/>
            <person name="Luo G."/>
        </authorList>
    </citation>
    <scope>NUCLEOTIDE SEQUENCE [LARGE SCALE GENOMIC DNA]</scope>
    <source>
        <strain evidence="2 3">AF10-31</strain>
    </source>
</reference>
<dbReference type="SUPFAM" id="SSF53448">
    <property type="entry name" value="Nucleotide-diphospho-sugar transferases"/>
    <property type="match status" value="1"/>
</dbReference>
<proteinExistence type="predicted"/>